<name>A0A4S3JLS2_9EURO</name>
<organism evidence="1 2">
    <name type="scientific">Aspergillus tanneri</name>
    <dbReference type="NCBI Taxonomy" id="1220188"/>
    <lineage>
        <taxon>Eukaryota</taxon>
        <taxon>Fungi</taxon>
        <taxon>Dikarya</taxon>
        <taxon>Ascomycota</taxon>
        <taxon>Pezizomycotina</taxon>
        <taxon>Eurotiomycetes</taxon>
        <taxon>Eurotiomycetidae</taxon>
        <taxon>Eurotiales</taxon>
        <taxon>Aspergillaceae</taxon>
        <taxon>Aspergillus</taxon>
        <taxon>Aspergillus subgen. Circumdati</taxon>
    </lineage>
</organism>
<gene>
    <name evidence="1" type="ORF">EYZ11_004834</name>
</gene>
<accession>A0A4S3JLS2</accession>
<evidence type="ECO:0000313" key="1">
    <source>
        <dbReference type="EMBL" id="THC95667.1"/>
    </source>
</evidence>
<dbReference type="Proteomes" id="UP000308092">
    <property type="component" value="Unassembled WGS sequence"/>
</dbReference>
<sequence length="35" mass="3929">MIQWWIAPASEASLVENFTDLKGDELLIEDLPGKV</sequence>
<reference evidence="1 2" key="1">
    <citation type="submission" date="2019-03" db="EMBL/GenBank/DDBJ databases">
        <title>The genome sequence of a newly discovered highly antifungal drug resistant Aspergillus species, Aspergillus tanneri NIH 1004.</title>
        <authorList>
            <person name="Mounaud S."/>
            <person name="Singh I."/>
            <person name="Joardar V."/>
            <person name="Pakala S."/>
            <person name="Pakala S."/>
            <person name="Venepally P."/>
            <person name="Hoover J."/>
            <person name="Nierman W."/>
            <person name="Chung J."/>
            <person name="Losada L."/>
        </authorList>
    </citation>
    <scope>NUCLEOTIDE SEQUENCE [LARGE SCALE GENOMIC DNA]</scope>
    <source>
        <strain evidence="1 2">NIH1004</strain>
    </source>
</reference>
<evidence type="ECO:0000313" key="2">
    <source>
        <dbReference type="Proteomes" id="UP000308092"/>
    </source>
</evidence>
<protein>
    <submittedName>
        <fullName evidence="1">Uncharacterized protein</fullName>
    </submittedName>
</protein>
<dbReference type="AlphaFoldDB" id="A0A4S3JLS2"/>
<dbReference type="VEuPathDB" id="FungiDB:EYZ11_004834"/>
<proteinExistence type="predicted"/>
<keyword evidence="2" id="KW-1185">Reference proteome</keyword>
<dbReference type="EMBL" id="SOSA01000147">
    <property type="protein sequence ID" value="THC95667.1"/>
    <property type="molecule type" value="Genomic_DNA"/>
</dbReference>
<comment type="caution">
    <text evidence="1">The sequence shown here is derived from an EMBL/GenBank/DDBJ whole genome shotgun (WGS) entry which is preliminary data.</text>
</comment>